<keyword evidence="10" id="KW-1185">Reference proteome</keyword>
<organism evidence="9 10">
    <name type="scientific">Microbacterium aquimaris</name>
    <dbReference type="NCBI Taxonomy" id="459816"/>
    <lineage>
        <taxon>Bacteria</taxon>
        <taxon>Bacillati</taxon>
        <taxon>Actinomycetota</taxon>
        <taxon>Actinomycetes</taxon>
        <taxon>Micrococcales</taxon>
        <taxon>Microbacteriaceae</taxon>
        <taxon>Microbacterium</taxon>
    </lineage>
</organism>
<reference evidence="9 10" key="1">
    <citation type="submission" date="2023-10" db="EMBL/GenBank/DDBJ databases">
        <title>Microbacterium xanthum sp. nov., isolated from seaweed.</title>
        <authorList>
            <person name="Lee S.D."/>
        </authorList>
    </citation>
    <scope>NUCLEOTIDE SEQUENCE [LARGE SCALE GENOMIC DNA]</scope>
    <source>
        <strain evidence="9 10">KCTC 19124</strain>
    </source>
</reference>
<protein>
    <submittedName>
        <fullName evidence="9">ABC transporter permease</fullName>
    </submittedName>
</protein>
<evidence type="ECO:0000256" key="5">
    <source>
        <dbReference type="ARBA" id="ARBA00022989"/>
    </source>
</evidence>
<comment type="caution">
    <text evidence="9">The sequence shown here is derived from an EMBL/GenBank/DDBJ whole genome shotgun (WGS) entry which is preliminary data.</text>
</comment>
<evidence type="ECO:0000256" key="1">
    <source>
        <dbReference type="ARBA" id="ARBA00004651"/>
    </source>
</evidence>
<dbReference type="PROSITE" id="PS50928">
    <property type="entry name" value="ABC_TM1"/>
    <property type="match status" value="1"/>
</dbReference>
<accession>A0ABU5N483</accession>
<proteinExistence type="inferred from homology"/>
<dbReference type="Gene3D" id="1.10.3720.10">
    <property type="entry name" value="MetI-like"/>
    <property type="match status" value="1"/>
</dbReference>
<dbReference type="SUPFAM" id="SSF161098">
    <property type="entry name" value="MetI-like"/>
    <property type="match status" value="1"/>
</dbReference>
<evidence type="ECO:0000256" key="3">
    <source>
        <dbReference type="ARBA" id="ARBA00022475"/>
    </source>
</evidence>
<feature type="transmembrane region" description="Helical" evidence="7">
    <location>
        <begin position="235"/>
        <end position="256"/>
    </location>
</feature>
<comment type="subcellular location">
    <subcellularLocation>
        <location evidence="1 7">Cell membrane</location>
        <topology evidence="1 7">Multi-pass membrane protein</topology>
    </subcellularLocation>
</comment>
<sequence length="273" mass="29718">MATQFTVSAGSGQGARWKRIVPPLAFFALIIALWYAISYLVLEPGKQFLLPPPHEVIIDGFFVPETRSDILSAAWESFKVATVGLAIAFVLGVGQAILMSQAKWIENMLYPYAVFLQTIPTLAIIPVIGFWFGFDFGARVVVCVIIALFPLIINPLKGLLGADPGLHDLFTLRHAGRMTRLMRLQLPAALPDIFTGLQTAAGLAVVGAVVGDYFFGRGAIGLGLLIARYSSRLEAAEMLATVLAACGLGVLMFWFFGMLGRRIVGRWSEAWSR</sequence>
<feature type="transmembrane region" description="Helical" evidence="7">
    <location>
        <begin position="20"/>
        <end position="42"/>
    </location>
</feature>
<feature type="transmembrane region" description="Helical" evidence="7">
    <location>
        <begin position="138"/>
        <end position="156"/>
    </location>
</feature>
<evidence type="ECO:0000259" key="8">
    <source>
        <dbReference type="PROSITE" id="PS50928"/>
    </source>
</evidence>
<dbReference type="RefSeq" id="WP_194423584.1">
    <property type="nucleotide sequence ID" value="NZ_BAAAPT010000001.1"/>
</dbReference>
<dbReference type="InterPro" id="IPR000515">
    <property type="entry name" value="MetI-like"/>
</dbReference>
<feature type="transmembrane region" description="Helical" evidence="7">
    <location>
        <begin position="188"/>
        <end position="215"/>
    </location>
</feature>
<dbReference type="CDD" id="cd06261">
    <property type="entry name" value="TM_PBP2"/>
    <property type="match status" value="1"/>
</dbReference>
<dbReference type="Proteomes" id="UP001291912">
    <property type="component" value="Unassembled WGS sequence"/>
</dbReference>
<evidence type="ECO:0000256" key="7">
    <source>
        <dbReference type="RuleBase" id="RU363032"/>
    </source>
</evidence>
<keyword evidence="5 7" id="KW-1133">Transmembrane helix</keyword>
<comment type="similarity">
    <text evidence="7">Belongs to the binding-protein-dependent transport system permease family.</text>
</comment>
<keyword evidence="3" id="KW-1003">Cell membrane</keyword>
<feature type="transmembrane region" description="Helical" evidence="7">
    <location>
        <begin position="110"/>
        <end position="132"/>
    </location>
</feature>
<feature type="transmembrane region" description="Helical" evidence="7">
    <location>
        <begin position="78"/>
        <end position="98"/>
    </location>
</feature>
<evidence type="ECO:0000256" key="2">
    <source>
        <dbReference type="ARBA" id="ARBA00022448"/>
    </source>
</evidence>
<evidence type="ECO:0000256" key="4">
    <source>
        <dbReference type="ARBA" id="ARBA00022692"/>
    </source>
</evidence>
<dbReference type="EMBL" id="JAWJYN010000001">
    <property type="protein sequence ID" value="MDZ8160910.1"/>
    <property type="molecule type" value="Genomic_DNA"/>
</dbReference>
<dbReference type="PANTHER" id="PTHR30151:SF41">
    <property type="entry name" value="ABC TRANSPORTER PERMEASE PROTEIN"/>
    <property type="match status" value="1"/>
</dbReference>
<dbReference type="Pfam" id="PF00528">
    <property type="entry name" value="BPD_transp_1"/>
    <property type="match status" value="1"/>
</dbReference>
<keyword evidence="4 7" id="KW-0812">Transmembrane</keyword>
<evidence type="ECO:0000313" key="9">
    <source>
        <dbReference type="EMBL" id="MDZ8160910.1"/>
    </source>
</evidence>
<name>A0ABU5N483_9MICO</name>
<dbReference type="PANTHER" id="PTHR30151">
    <property type="entry name" value="ALKANE SULFONATE ABC TRANSPORTER-RELATED, MEMBRANE SUBUNIT"/>
    <property type="match status" value="1"/>
</dbReference>
<keyword evidence="6 7" id="KW-0472">Membrane</keyword>
<feature type="domain" description="ABC transmembrane type-1" evidence="8">
    <location>
        <begin position="74"/>
        <end position="260"/>
    </location>
</feature>
<gene>
    <name evidence="9" type="ORF">R2Q92_03620</name>
</gene>
<evidence type="ECO:0000313" key="10">
    <source>
        <dbReference type="Proteomes" id="UP001291912"/>
    </source>
</evidence>
<dbReference type="InterPro" id="IPR035906">
    <property type="entry name" value="MetI-like_sf"/>
</dbReference>
<evidence type="ECO:0000256" key="6">
    <source>
        <dbReference type="ARBA" id="ARBA00023136"/>
    </source>
</evidence>
<keyword evidence="2 7" id="KW-0813">Transport</keyword>